<reference evidence="8 9" key="1">
    <citation type="submission" date="2019-08" db="EMBL/GenBank/DDBJ databases">
        <title>In-depth cultivation of the pig gut microbiome towards novel bacterial diversity and tailored functional studies.</title>
        <authorList>
            <person name="Wylensek D."/>
            <person name="Hitch T.C.A."/>
            <person name="Clavel T."/>
        </authorList>
    </citation>
    <scope>NUCLEOTIDE SEQUENCE [LARGE SCALE GENOMIC DNA]</scope>
    <source>
        <strain evidence="8 9">RF-GAM-744-WT-7</strain>
    </source>
</reference>
<evidence type="ECO:0000256" key="5">
    <source>
        <dbReference type="ARBA" id="ARBA00023204"/>
    </source>
</evidence>
<dbReference type="GO" id="GO:0005524">
    <property type="term" value="F:ATP binding"/>
    <property type="evidence" value="ECO:0007669"/>
    <property type="project" value="InterPro"/>
</dbReference>
<comment type="function">
    <text evidence="6">The RuvA-RuvB-RuvC complex processes Holliday junction (HJ) DNA during genetic recombination and DNA repair, while the RuvA-RuvB complex plays an important role in the rescue of blocked DNA replication forks via replication fork reversal (RFR). RuvA specifically binds to HJ cruciform DNA, conferring on it an open structure. The RuvB hexamer acts as an ATP-dependent pump, pulling dsDNA into and through the RuvAB complex. HJ branch migration allows RuvC to scan DNA until it finds its consensus sequence, where it cleaves and resolves the cruciform DNA.</text>
</comment>
<dbReference type="Gene3D" id="1.10.150.20">
    <property type="entry name" value="5' to 3' exonuclease, C-terminal subdomain"/>
    <property type="match status" value="1"/>
</dbReference>
<sequence length="194" mass="20038">MIALVQGEVVSKGIDRAVVLAGGIGLEFFAAPATLGSLVVGQTARIHTYLVVREDALTLYGFSQTQERETFATLMGVKGIGPKLGLATLSVLSPAELATAVANRDIVTLQKIPGVGKKSAERMAIEIGDKLGIVPATGATAVKATSGFNAETVVEALTNLGWNQAQATEAVNSIEATDAASALREALKYLGSKK</sequence>
<keyword evidence="3 6" id="KW-0238">DNA-binding</keyword>
<dbReference type="Gene3D" id="1.10.8.10">
    <property type="entry name" value="DNA helicase RuvA subunit, C-terminal domain"/>
    <property type="match status" value="1"/>
</dbReference>
<comment type="caution">
    <text evidence="8">The sequence shown here is derived from an EMBL/GenBank/DDBJ whole genome shotgun (WGS) entry which is preliminary data.</text>
</comment>
<keyword evidence="9" id="KW-1185">Reference proteome</keyword>
<dbReference type="InterPro" id="IPR036267">
    <property type="entry name" value="RuvA_C_sf"/>
</dbReference>
<dbReference type="GO" id="GO:0006281">
    <property type="term" value="P:DNA repair"/>
    <property type="evidence" value="ECO:0007669"/>
    <property type="project" value="UniProtKB-UniRule"/>
</dbReference>
<dbReference type="SMART" id="SM00278">
    <property type="entry name" value="HhH1"/>
    <property type="match status" value="2"/>
</dbReference>
<keyword evidence="4 6" id="KW-0233">DNA recombination</keyword>
<feature type="domain" description="Helix-hairpin-helix DNA-binding motif class 1" evidence="7">
    <location>
        <begin position="107"/>
        <end position="126"/>
    </location>
</feature>
<accession>A0A7K0K4Q3</accession>
<dbReference type="EMBL" id="VUMY01000019">
    <property type="protein sequence ID" value="MST50424.1"/>
    <property type="molecule type" value="Genomic_DNA"/>
</dbReference>
<dbReference type="InterPro" id="IPR013849">
    <property type="entry name" value="DNA_helicase_Holl-junc_RuvA_I"/>
</dbReference>
<dbReference type="Pfam" id="PF01330">
    <property type="entry name" value="RuvA_N"/>
    <property type="match status" value="1"/>
</dbReference>
<comment type="domain">
    <text evidence="6">Has three domains with a flexible linker between the domains II and III and assumes an 'L' shape. Domain III is highly mobile and contacts RuvB.</text>
</comment>
<dbReference type="Pfam" id="PF14520">
    <property type="entry name" value="HHH_5"/>
    <property type="match status" value="1"/>
</dbReference>
<keyword evidence="2 6" id="KW-0227">DNA damage</keyword>
<dbReference type="AlphaFoldDB" id="A0A7K0K4Q3"/>
<evidence type="ECO:0000256" key="1">
    <source>
        <dbReference type="ARBA" id="ARBA00022490"/>
    </source>
</evidence>
<dbReference type="CDD" id="cd14332">
    <property type="entry name" value="UBA_RuvA_C"/>
    <property type="match status" value="1"/>
</dbReference>
<dbReference type="GO" id="GO:0009378">
    <property type="term" value="F:four-way junction helicase activity"/>
    <property type="evidence" value="ECO:0007669"/>
    <property type="project" value="InterPro"/>
</dbReference>
<dbReference type="GO" id="GO:0009379">
    <property type="term" value="C:Holliday junction helicase complex"/>
    <property type="evidence" value="ECO:0007669"/>
    <property type="project" value="InterPro"/>
</dbReference>
<comment type="subcellular location">
    <subcellularLocation>
        <location evidence="6">Cytoplasm</location>
    </subcellularLocation>
</comment>
<dbReference type="InterPro" id="IPR011114">
    <property type="entry name" value="RuvA_C"/>
</dbReference>
<comment type="similarity">
    <text evidence="6">Belongs to the RuvA family.</text>
</comment>
<keyword evidence="1 6" id="KW-0963">Cytoplasm</keyword>
<keyword evidence="5 6" id="KW-0234">DNA repair</keyword>
<gene>
    <name evidence="6 8" type="primary">ruvA</name>
    <name evidence="8" type="ORF">FYJ63_09360</name>
</gene>
<evidence type="ECO:0000259" key="7">
    <source>
        <dbReference type="SMART" id="SM00278"/>
    </source>
</evidence>
<dbReference type="Gene3D" id="2.40.50.140">
    <property type="entry name" value="Nucleic acid-binding proteins"/>
    <property type="match status" value="1"/>
</dbReference>
<comment type="caution">
    <text evidence="6">Lacks conserved residue(s) required for the propagation of feature annotation.</text>
</comment>
<protein>
    <recommendedName>
        <fullName evidence="6">Holliday junction branch migration complex subunit RuvA</fullName>
    </recommendedName>
</protein>
<evidence type="ECO:0000256" key="6">
    <source>
        <dbReference type="HAMAP-Rule" id="MF_00031"/>
    </source>
</evidence>
<dbReference type="GO" id="GO:0048476">
    <property type="term" value="C:Holliday junction resolvase complex"/>
    <property type="evidence" value="ECO:0007669"/>
    <property type="project" value="UniProtKB-UniRule"/>
</dbReference>
<comment type="subunit">
    <text evidence="6">Homotetramer. Forms an RuvA(8)-RuvB(12)-Holliday junction (HJ) complex. HJ DNA is sandwiched between 2 RuvA tetramers; dsDNA enters through RuvA and exits via RuvB. An RuvB hexamer assembles on each DNA strand where it exits the tetramer. Each RuvB hexamer is contacted by two RuvA subunits (via domain III) on 2 adjacent RuvB subunits; this complex drives branch migration. In the full resolvosome a probable DNA-RuvA(4)-RuvB(12)-RuvC(2) complex forms which resolves the HJ.</text>
</comment>
<dbReference type="SUPFAM" id="SSF46929">
    <property type="entry name" value="DNA helicase RuvA subunit, C-terminal domain"/>
    <property type="match status" value="1"/>
</dbReference>
<dbReference type="SUPFAM" id="SSF47781">
    <property type="entry name" value="RuvA domain 2-like"/>
    <property type="match status" value="1"/>
</dbReference>
<feature type="region of interest" description="Domain III" evidence="6">
    <location>
        <begin position="145"/>
        <end position="194"/>
    </location>
</feature>
<dbReference type="InterPro" id="IPR003583">
    <property type="entry name" value="Hlx-hairpin-Hlx_DNA-bd_motif"/>
</dbReference>
<proteinExistence type="inferred from homology"/>
<dbReference type="InterPro" id="IPR010994">
    <property type="entry name" value="RuvA_2-like"/>
</dbReference>
<evidence type="ECO:0000313" key="9">
    <source>
        <dbReference type="Proteomes" id="UP000442535"/>
    </source>
</evidence>
<evidence type="ECO:0000256" key="3">
    <source>
        <dbReference type="ARBA" id="ARBA00023125"/>
    </source>
</evidence>
<dbReference type="Pfam" id="PF07499">
    <property type="entry name" value="RuvA_C"/>
    <property type="match status" value="1"/>
</dbReference>
<name>A0A7K0K4Q3_9ACTO</name>
<dbReference type="GO" id="GO:0000400">
    <property type="term" value="F:four-way junction DNA binding"/>
    <property type="evidence" value="ECO:0007669"/>
    <property type="project" value="UniProtKB-UniRule"/>
</dbReference>
<organism evidence="8 9">
    <name type="scientific">Mobiluncus porci</name>
    <dbReference type="NCBI Taxonomy" id="2652278"/>
    <lineage>
        <taxon>Bacteria</taxon>
        <taxon>Bacillati</taxon>
        <taxon>Actinomycetota</taxon>
        <taxon>Actinomycetes</taxon>
        <taxon>Actinomycetales</taxon>
        <taxon>Actinomycetaceae</taxon>
        <taxon>Mobiluncus</taxon>
    </lineage>
</organism>
<dbReference type="RefSeq" id="WP_277027968.1">
    <property type="nucleotide sequence ID" value="NZ_JAQYQY010000026.1"/>
</dbReference>
<dbReference type="SUPFAM" id="SSF50249">
    <property type="entry name" value="Nucleic acid-binding proteins"/>
    <property type="match status" value="1"/>
</dbReference>
<feature type="domain" description="Helix-hairpin-helix DNA-binding motif class 1" evidence="7">
    <location>
        <begin position="72"/>
        <end position="91"/>
    </location>
</feature>
<dbReference type="Proteomes" id="UP000442535">
    <property type="component" value="Unassembled WGS sequence"/>
</dbReference>
<dbReference type="NCBIfam" id="TIGR00084">
    <property type="entry name" value="ruvA"/>
    <property type="match status" value="1"/>
</dbReference>
<evidence type="ECO:0000313" key="8">
    <source>
        <dbReference type="EMBL" id="MST50424.1"/>
    </source>
</evidence>
<dbReference type="InterPro" id="IPR012340">
    <property type="entry name" value="NA-bd_OB-fold"/>
</dbReference>
<evidence type="ECO:0000256" key="4">
    <source>
        <dbReference type="ARBA" id="ARBA00023172"/>
    </source>
</evidence>
<dbReference type="InterPro" id="IPR000085">
    <property type="entry name" value="RuvA"/>
</dbReference>
<dbReference type="GO" id="GO:0006310">
    <property type="term" value="P:DNA recombination"/>
    <property type="evidence" value="ECO:0007669"/>
    <property type="project" value="UniProtKB-UniRule"/>
</dbReference>
<dbReference type="GO" id="GO:0005737">
    <property type="term" value="C:cytoplasm"/>
    <property type="evidence" value="ECO:0007669"/>
    <property type="project" value="UniProtKB-SubCell"/>
</dbReference>
<evidence type="ECO:0000256" key="2">
    <source>
        <dbReference type="ARBA" id="ARBA00022763"/>
    </source>
</evidence>
<dbReference type="HAMAP" id="MF_00031">
    <property type="entry name" value="DNA_HJ_migration_RuvA"/>
    <property type="match status" value="1"/>
</dbReference>